<dbReference type="InterPro" id="IPR033937">
    <property type="entry name" value="MGS_CPS_CarB"/>
</dbReference>
<dbReference type="Proteomes" id="UP001056109">
    <property type="component" value="Chromosome"/>
</dbReference>
<feature type="binding site" evidence="14">
    <location>
        <position position="828"/>
    </location>
    <ligand>
        <name>ATP</name>
        <dbReference type="ChEBI" id="CHEBI:30616"/>
        <label>2</label>
    </ligand>
</feature>
<keyword evidence="9 14" id="KW-0067">ATP-binding</keyword>
<feature type="binding site" evidence="14">
    <location>
        <position position="774"/>
    </location>
    <ligand>
        <name>ATP</name>
        <dbReference type="ChEBI" id="CHEBI:30616"/>
        <label>2</label>
    </ligand>
</feature>
<evidence type="ECO:0000256" key="3">
    <source>
        <dbReference type="ARBA" id="ARBA00022571"/>
    </source>
</evidence>
<evidence type="ECO:0000256" key="8">
    <source>
        <dbReference type="ARBA" id="ARBA00022741"/>
    </source>
</evidence>
<feature type="binding site" evidence="14">
    <location>
        <position position="743"/>
    </location>
    <ligand>
        <name>ATP</name>
        <dbReference type="ChEBI" id="CHEBI:30616"/>
        <label>2</label>
    </ligand>
</feature>
<feature type="binding site" evidence="14">
    <location>
        <position position="175"/>
    </location>
    <ligand>
        <name>ATP</name>
        <dbReference type="ChEBI" id="CHEBI:30616"/>
        <label>1</label>
    </ligand>
</feature>
<sequence length="1063" mass="116056">MPKNTAVKSVLIIGSGPIVIGQAAEFDYAGTQACLALKEEGYRVILVNSNPATIMTDAEVADRVYMEPLTLEYVAKIIRKERPDAIVPGIGGQTGLNLAMQLEKKGILAECDVKLLGTPSESIEQAEDREQFKALCESIGEPVIASEIAYSVEDAKAAAHQIGYPVVLRPAFTLGGTGGGFAHNEAELVDMMSNALQLSPVRQVLIEKSILGYKEIEFEVMRDCADNTICICSMENIDPVGVHTGDSVVVAPALSLSDDDIDTLKQSAFKLIRALKIEGGCNVQFAVHPTTHDYFLIEVNPRVSRSSALASKASGYPIARVTAKVAMGLTLDEIPVAGTTAGKDPQLDYLVAKFPRFPFDKFADAPNLLGTQMKATGEVMGIGSNLQECLLKSVRSLEIGVDHFHMDQFARMDDGELWDYVREFRSDTIFAIVELLRRGASIAKLHEVTMVTEYFLEIFKSIVEMEHRLAEHPGDVEVLREAKQMGFADSVIARLWQTDELSVNAKRHQAGIIPVFRMVDTLKSGAYVPYFYSSFTGQNDSKLTDRKKVIVLGAGPIRIGQGVEFDYSSVHAIKTIREAGYEAIIINDNPETVSTDYTTADKLYFEPLTPEDVMNIVEFEKPIGVITSLGGQTAINLAGPLSRRGVTLLGTCLEAINRAEDRDEFENLLNELGIPQAPGKAVTNVEDGIAIAQEVGYPVLVRPSFVLGGRAMRIVGSDEQLRHYLLQGLEIDVDRPVLVDKYISGKELEVDAICDGHDVFVAGIMELVEHTGVHSGDSISVYPSFSVSGKVKGQILKYTKALGLAIGITGLFNVQFIVDENEKVYIIEVNPRSSRTVPFLSKVTGYGLPKIATRAILGETLKEQGIFDLYPQESDRFFVKAPVFSFNKLKGLDAYLSPEMKSTGEAIGYDDDLNRALYKALQAAGMRLLNYGTVLATIDDKDKERGLELIGRFYNLGFNIAATAGTAAYLKKHGIRTRALAKISEGSTEIIDAIEANQLSYIINTQDVEESSQKSDGAQIRAKASEFSVTLLTSLDTVKVLLDVLEEITLNVSTIDAPRRQGA</sequence>
<dbReference type="PANTHER" id="PTHR11405">
    <property type="entry name" value="CARBAMOYLTRANSFERASE FAMILY MEMBER"/>
    <property type="match status" value="1"/>
</dbReference>
<feature type="binding site" evidence="14">
    <location>
        <position position="298"/>
    </location>
    <ligand>
        <name>Mn(2+)</name>
        <dbReference type="ChEBI" id="CHEBI:29035"/>
        <label>1</label>
    </ligand>
</feature>
<dbReference type="InterPro" id="IPR006275">
    <property type="entry name" value="CPSase_lsu"/>
</dbReference>
<evidence type="ECO:0000313" key="17">
    <source>
        <dbReference type="EMBL" id="USR78781.1"/>
    </source>
</evidence>
<feature type="binding site" evidence="14">
    <location>
        <position position="830"/>
    </location>
    <ligand>
        <name>Mn(2+)</name>
        <dbReference type="ChEBI" id="CHEBI:29035"/>
        <label>4</label>
    </ligand>
</feature>
<dbReference type="Pfam" id="PF02786">
    <property type="entry name" value="CPSase_L_D2"/>
    <property type="match status" value="2"/>
</dbReference>
<name>A0ABY5AH16_9ACTO</name>
<dbReference type="Pfam" id="PF25596">
    <property type="entry name" value="CPSase_L_D1"/>
    <property type="match status" value="2"/>
</dbReference>
<feature type="binding site" evidence="14">
    <location>
        <position position="284"/>
    </location>
    <ligand>
        <name>ATP</name>
        <dbReference type="ChEBI" id="CHEBI:30616"/>
        <label>1</label>
    </ligand>
</feature>
<feature type="binding site" evidence="14">
    <location>
        <position position="830"/>
    </location>
    <ligand>
        <name>Mg(2+)</name>
        <dbReference type="ChEBI" id="CHEBI:18420"/>
        <label>4</label>
    </ligand>
</feature>
<dbReference type="PRINTS" id="PR00098">
    <property type="entry name" value="CPSASE"/>
</dbReference>
<dbReference type="PROSITE" id="PS00866">
    <property type="entry name" value="CPSASE_1"/>
    <property type="match status" value="2"/>
</dbReference>
<dbReference type="InterPro" id="IPR036897">
    <property type="entry name" value="CarbamoylP_synth_lsu_oligo_sf"/>
</dbReference>
<keyword evidence="7 14" id="KW-0677">Repeat</keyword>
<feature type="binding site" evidence="14">
    <location>
        <position position="747"/>
    </location>
    <ligand>
        <name>ATP</name>
        <dbReference type="ChEBI" id="CHEBI:30616"/>
        <label>2</label>
    </ligand>
</feature>
<keyword evidence="18" id="KW-1185">Reference proteome</keyword>
<evidence type="ECO:0000256" key="7">
    <source>
        <dbReference type="ARBA" id="ARBA00022737"/>
    </source>
</evidence>
<feature type="binding site" evidence="14">
    <location>
        <position position="815"/>
    </location>
    <ligand>
        <name>Mn(2+)</name>
        <dbReference type="ChEBI" id="CHEBI:29035"/>
        <label>3</label>
    </ligand>
</feature>
<dbReference type="PROSITE" id="PS00867">
    <property type="entry name" value="CPSASE_2"/>
    <property type="match status" value="2"/>
</dbReference>
<proteinExistence type="inferred from homology"/>
<evidence type="ECO:0000256" key="10">
    <source>
        <dbReference type="ARBA" id="ARBA00022842"/>
    </source>
</evidence>
<evidence type="ECO:0000256" key="5">
    <source>
        <dbReference type="ARBA" id="ARBA00022605"/>
    </source>
</evidence>
<evidence type="ECO:0000256" key="4">
    <source>
        <dbReference type="ARBA" id="ARBA00022598"/>
    </source>
</evidence>
<comment type="catalytic activity">
    <reaction evidence="13 14">
        <text>hydrogencarbonate + NH4(+) + 2 ATP = carbamoyl phosphate + 2 ADP + phosphate + 2 H(+)</text>
        <dbReference type="Rhea" id="RHEA:18029"/>
        <dbReference type="ChEBI" id="CHEBI:15378"/>
        <dbReference type="ChEBI" id="CHEBI:17544"/>
        <dbReference type="ChEBI" id="CHEBI:28938"/>
        <dbReference type="ChEBI" id="CHEBI:30616"/>
        <dbReference type="ChEBI" id="CHEBI:43474"/>
        <dbReference type="ChEBI" id="CHEBI:58228"/>
        <dbReference type="ChEBI" id="CHEBI:456216"/>
        <dbReference type="EC" id="6.3.4.16"/>
    </reaction>
</comment>
<dbReference type="Gene3D" id="3.30.1490.20">
    <property type="entry name" value="ATP-grasp fold, A domain"/>
    <property type="match status" value="1"/>
</dbReference>
<feature type="binding site" evidence="14">
    <location>
        <position position="300"/>
    </location>
    <ligand>
        <name>Mn(2+)</name>
        <dbReference type="ChEBI" id="CHEBI:29035"/>
        <label>2</label>
    </ligand>
</feature>
<dbReference type="SMART" id="SM00851">
    <property type="entry name" value="MGS"/>
    <property type="match status" value="1"/>
</dbReference>
<dbReference type="InterPro" id="IPR005483">
    <property type="entry name" value="CPSase_dom"/>
</dbReference>
<feature type="binding site" evidence="14">
    <location>
        <position position="815"/>
    </location>
    <ligand>
        <name>Mg(2+)</name>
        <dbReference type="ChEBI" id="CHEBI:18420"/>
        <label>3</label>
    </ligand>
</feature>
<dbReference type="NCBIfam" id="NF009455">
    <property type="entry name" value="PRK12815.1"/>
    <property type="match status" value="1"/>
</dbReference>
<evidence type="ECO:0000256" key="6">
    <source>
        <dbReference type="ARBA" id="ARBA00022723"/>
    </source>
</evidence>
<feature type="binding site" evidence="14">
    <location>
        <position position="772"/>
    </location>
    <ligand>
        <name>ATP</name>
        <dbReference type="ChEBI" id="CHEBI:30616"/>
        <label>2</label>
    </ligand>
</feature>
<dbReference type="RefSeq" id="WP_252672595.1">
    <property type="nucleotide sequence ID" value="NZ_CP099547.1"/>
</dbReference>
<organism evidence="17 18">
    <name type="scientific">Arcanobacterium pinnipediorum</name>
    <dbReference type="NCBI Taxonomy" id="1503041"/>
    <lineage>
        <taxon>Bacteria</taxon>
        <taxon>Bacillati</taxon>
        <taxon>Actinomycetota</taxon>
        <taxon>Actinomycetes</taxon>
        <taxon>Actinomycetales</taxon>
        <taxon>Actinomycetaceae</taxon>
        <taxon>Arcanobacterium</taxon>
    </lineage>
</organism>
<dbReference type="SUPFAM" id="SSF52440">
    <property type="entry name" value="PreATP-grasp domain"/>
    <property type="match status" value="2"/>
</dbReference>
<feature type="binding site" evidence="14">
    <location>
        <position position="176"/>
    </location>
    <ligand>
        <name>ATP</name>
        <dbReference type="ChEBI" id="CHEBI:30616"/>
        <label>1</label>
    </ligand>
</feature>
<dbReference type="InterPro" id="IPR058047">
    <property type="entry name" value="CPSase_preATP-grasp"/>
</dbReference>
<accession>A0ABY5AH16</accession>
<feature type="domain" description="ATP-grasp" evidence="15">
    <location>
        <begin position="133"/>
        <end position="327"/>
    </location>
</feature>
<feature type="binding site" evidence="14">
    <location>
        <position position="241"/>
    </location>
    <ligand>
        <name>ATP</name>
        <dbReference type="ChEBI" id="CHEBI:30616"/>
        <label>1</label>
    </ligand>
</feature>
<comment type="catalytic activity">
    <reaction evidence="14">
        <text>hydrogencarbonate + L-glutamine + 2 ATP + H2O = carbamoyl phosphate + L-glutamate + 2 ADP + phosphate + 2 H(+)</text>
        <dbReference type="Rhea" id="RHEA:18633"/>
        <dbReference type="ChEBI" id="CHEBI:15377"/>
        <dbReference type="ChEBI" id="CHEBI:15378"/>
        <dbReference type="ChEBI" id="CHEBI:17544"/>
        <dbReference type="ChEBI" id="CHEBI:29985"/>
        <dbReference type="ChEBI" id="CHEBI:30616"/>
        <dbReference type="ChEBI" id="CHEBI:43474"/>
        <dbReference type="ChEBI" id="CHEBI:58228"/>
        <dbReference type="ChEBI" id="CHEBI:58359"/>
        <dbReference type="ChEBI" id="CHEBI:456216"/>
        <dbReference type="EC" id="6.3.5.5"/>
    </reaction>
</comment>
<comment type="pathway">
    <text evidence="14">Pyrimidine metabolism; UMP biosynthesis via de novo pathway; (S)-dihydroorotate from bicarbonate: step 1/3.</text>
</comment>
<keyword evidence="6" id="KW-0479">Metal-binding</keyword>
<dbReference type="PANTHER" id="PTHR11405:SF53">
    <property type="entry name" value="CARBAMOYL-PHOSPHATE SYNTHASE [AMMONIA], MITOCHONDRIAL"/>
    <property type="match status" value="1"/>
</dbReference>
<feature type="binding site" evidence="14">
    <location>
        <position position="300"/>
    </location>
    <ligand>
        <name>Mg(2+)</name>
        <dbReference type="ChEBI" id="CHEBI:18420"/>
        <label>2</label>
    </ligand>
</feature>
<dbReference type="InterPro" id="IPR011761">
    <property type="entry name" value="ATP-grasp"/>
</dbReference>
<feature type="domain" description="MGS-like" evidence="16">
    <location>
        <begin position="926"/>
        <end position="1063"/>
    </location>
</feature>
<feature type="binding site" evidence="14">
    <location>
        <position position="298"/>
    </location>
    <ligand>
        <name>Mg(2+)</name>
        <dbReference type="ChEBI" id="CHEBI:18420"/>
        <label>2</label>
    </ligand>
</feature>
<comment type="cofactor">
    <cofactor evidence="14">
        <name>Mg(2+)</name>
        <dbReference type="ChEBI" id="CHEBI:18420"/>
    </cofactor>
    <cofactor evidence="14">
        <name>Mn(2+)</name>
        <dbReference type="ChEBI" id="CHEBI:29035"/>
    </cofactor>
    <text evidence="14">Binds 4 Mg(2+) or Mn(2+) ions per subunit.</text>
</comment>
<dbReference type="InterPro" id="IPR016185">
    <property type="entry name" value="PreATP-grasp_dom_sf"/>
</dbReference>
<dbReference type="EC" id="6.3.4.16" evidence="14"/>
<evidence type="ECO:0000256" key="14">
    <source>
        <dbReference type="HAMAP-Rule" id="MF_01210"/>
    </source>
</evidence>
<feature type="binding site" evidence="14">
    <location>
        <position position="773"/>
    </location>
    <ligand>
        <name>ATP</name>
        <dbReference type="ChEBI" id="CHEBI:30616"/>
        <label>2</label>
    </ligand>
</feature>
<comment type="function">
    <text evidence="14">Large subunit of the glutamine-dependent carbamoyl phosphate synthetase (CPSase). CPSase catalyzes the formation of carbamoyl phosphate from the ammonia moiety of glutamine, carbonate, and phosphate donated by ATP, constituting the first step of 2 biosynthetic pathways, one leading to arginine and/or urea and the other to pyrimidine nucleotides. The large subunit (synthetase) binds the substrates ammonia (free or transferred from glutamine from the small subunit), hydrogencarbonate and ATP and carries out an ATP-coupled ligase reaction, activating hydrogencarbonate by forming carboxy phosphate which reacts with ammonia to form carbamoyl phosphate.</text>
</comment>
<feature type="binding site" evidence="14">
    <location>
        <position position="242"/>
    </location>
    <ligand>
        <name>ATP</name>
        <dbReference type="ChEBI" id="CHEBI:30616"/>
        <label>1</label>
    </ligand>
</feature>
<keyword evidence="5 14" id="KW-0028">Amino-acid biosynthesis</keyword>
<keyword evidence="11 14" id="KW-0665">Pyrimidine biosynthesis</keyword>
<comment type="pathway">
    <text evidence="1 14">Amino-acid biosynthesis; L-arginine biosynthesis; carbamoyl phosphate from bicarbonate: step 1/1.</text>
</comment>
<comment type="subunit">
    <text evidence="14">Composed of two chains; the small (or glutamine) chain promotes the hydrolysis of glutamine to ammonia, which is used by the large (or ammonia) chain to synthesize carbamoyl phosphate. Tetramer of heterodimers (alpha,beta)4.</text>
</comment>
<dbReference type="InterPro" id="IPR013815">
    <property type="entry name" value="ATP_grasp_subdomain_1"/>
</dbReference>
<keyword evidence="8 14" id="KW-0547">Nucleotide-binding</keyword>
<keyword evidence="12" id="KW-0464">Manganese</keyword>
<feature type="binding site" evidence="14">
    <location>
        <position position="702"/>
    </location>
    <ligand>
        <name>ATP</name>
        <dbReference type="ChEBI" id="CHEBI:30616"/>
        <label>2</label>
    </ligand>
</feature>
<dbReference type="GO" id="GO:0004088">
    <property type="term" value="F:carbamoyl-phosphate synthase (glutamine-hydrolyzing) activity"/>
    <property type="evidence" value="ECO:0007669"/>
    <property type="project" value="UniProtKB-EC"/>
</dbReference>
<gene>
    <name evidence="14 17" type="primary">carB</name>
    <name evidence="17" type="ORF">NG665_05140</name>
</gene>
<feature type="binding site" evidence="14">
    <location>
        <position position="828"/>
    </location>
    <ligand>
        <name>Mn(2+)</name>
        <dbReference type="ChEBI" id="CHEBI:29035"/>
        <label>4</label>
    </ligand>
</feature>
<feature type="binding site" evidence="14">
    <location>
        <position position="129"/>
    </location>
    <ligand>
        <name>ATP</name>
        <dbReference type="ChEBI" id="CHEBI:30616"/>
        <label>1</label>
    </ligand>
</feature>
<comment type="domain">
    <text evidence="14">The large subunit is composed of 2 ATP-grasp domains that are involved in binding the 2 ATP molecules needed for carbamoyl phosphate synthesis. The N-terminal ATP-grasp domain (referred to as the carboxyphosphate synthetic component) catalyzes the ATP-dependent phosphorylation of hydrogencarbonate to carboxyphosphate and the subsequent nucleophilic attack by ammonia to form a carbamate intermediate. The C-terminal ATP-grasp domain (referred to as the carbamoyl phosphate synthetic component) then catalyzes the phosphorylation of carbamate with the second ATP to form the end product carbamoyl phosphate. The reactive and unstable enzyme intermediates are sequentially channeled from one active site to the next through the interior of the protein over a distance of at least 96 A.</text>
</comment>
<feature type="binding site" evidence="14">
    <location>
        <position position="298"/>
    </location>
    <ligand>
        <name>Mn(2+)</name>
        <dbReference type="ChEBI" id="CHEBI:29035"/>
        <label>2</label>
    </ligand>
</feature>
<dbReference type="EC" id="6.3.5.5" evidence="14"/>
<evidence type="ECO:0000256" key="12">
    <source>
        <dbReference type="ARBA" id="ARBA00023211"/>
    </source>
</evidence>
<reference evidence="17" key="1">
    <citation type="submission" date="2022-06" db="EMBL/GenBank/DDBJ databases">
        <title>Complete Genome Sequence of Arcanobacterium pinnipediorum strain DSM 28752 isolated from a harbour seal.</title>
        <authorList>
            <person name="Borowiak M."/>
            <person name="Kreitlow A."/>
            <person name="Alssahen M."/>
            <person name="Malorny B."/>
            <person name="Laemmler C."/>
            <person name="Prenger-Berninghoff E."/>
            <person name="Siebert U."/>
            <person name="Ploetz M."/>
            <person name="Abdulmawjood A."/>
        </authorList>
    </citation>
    <scope>NUCLEOTIDE SEQUENCE</scope>
    <source>
        <strain evidence="17">DSM 28752</strain>
    </source>
</reference>
<feature type="binding site" evidence="14">
    <location>
        <position position="169"/>
    </location>
    <ligand>
        <name>ATP</name>
        <dbReference type="ChEBI" id="CHEBI:30616"/>
        <label>1</label>
    </ligand>
</feature>
<comment type="similarity">
    <text evidence="2 14">Belongs to the CarB family.</text>
</comment>
<dbReference type="SMART" id="SM01096">
    <property type="entry name" value="CPSase_L_D3"/>
    <property type="match status" value="1"/>
</dbReference>
<feature type="binding site" evidence="14">
    <location>
        <position position="284"/>
    </location>
    <ligand>
        <name>Mg(2+)</name>
        <dbReference type="ChEBI" id="CHEBI:18420"/>
        <label>1</label>
    </ligand>
</feature>
<feature type="binding site" evidence="14">
    <location>
        <position position="243"/>
    </location>
    <ligand>
        <name>ATP</name>
        <dbReference type="ChEBI" id="CHEBI:30616"/>
        <label>1</label>
    </ligand>
</feature>
<feature type="binding site" evidence="14">
    <location>
        <position position="210"/>
    </location>
    <ligand>
        <name>ATP</name>
        <dbReference type="ChEBI" id="CHEBI:30616"/>
        <label>1</label>
    </ligand>
</feature>
<evidence type="ECO:0000256" key="1">
    <source>
        <dbReference type="ARBA" id="ARBA00005077"/>
    </source>
</evidence>
<evidence type="ECO:0000256" key="13">
    <source>
        <dbReference type="ARBA" id="ARBA00047359"/>
    </source>
</evidence>
<feature type="binding site" evidence="14">
    <location>
        <position position="298"/>
    </location>
    <ligand>
        <name>Mg(2+)</name>
        <dbReference type="ChEBI" id="CHEBI:18420"/>
        <label>1</label>
    </ligand>
</feature>
<evidence type="ECO:0000256" key="11">
    <source>
        <dbReference type="ARBA" id="ARBA00022975"/>
    </source>
</evidence>
<dbReference type="Gene3D" id="3.30.470.20">
    <property type="entry name" value="ATP-grasp fold, B domain"/>
    <property type="match status" value="2"/>
</dbReference>
<dbReference type="SUPFAM" id="SSF56059">
    <property type="entry name" value="Glutathione synthetase ATP-binding domain-like"/>
    <property type="match status" value="2"/>
</dbReference>
<evidence type="ECO:0000256" key="2">
    <source>
        <dbReference type="ARBA" id="ARBA00009799"/>
    </source>
</evidence>
<feature type="binding site" evidence="14">
    <location>
        <position position="828"/>
    </location>
    <ligand>
        <name>Mg(2+)</name>
        <dbReference type="ChEBI" id="CHEBI:18420"/>
        <label>3</label>
    </ligand>
</feature>
<dbReference type="InterPro" id="IPR011607">
    <property type="entry name" value="MGS-like_dom"/>
</dbReference>
<evidence type="ECO:0000259" key="15">
    <source>
        <dbReference type="PROSITE" id="PS50975"/>
    </source>
</evidence>
<dbReference type="Gene3D" id="1.10.1030.10">
    <property type="entry name" value="Carbamoyl-phosphate synthetase, large subunit oligomerisation domain"/>
    <property type="match status" value="1"/>
</dbReference>
<dbReference type="Pfam" id="PF02142">
    <property type="entry name" value="MGS"/>
    <property type="match status" value="1"/>
</dbReference>
<dbReference type="InterPro" id="IPR036914">
    <property type="entry name" value="MGS-like_dom_sf"/>
</dbReference>
<keyword evidence="3 14" id="KW-0055">Arginine biosynthesis</keyword>
<feature type="binding site" evidence="14">
    <location>
        <position position="828"/>
    </location>
    <ligand>
        <name>Mn(2+)</name>
        <dbReference type="ChEBI" id="CHEBI:29035"/>
        <label>3</label>
    </ligand>
</feature>
<feature type="domain" description="ATP-grasp" evidence="15">
    <location>
        <begin position="666"/>
        <end position="857"/>
    </location>
</feature>
<protein>
    <recommendedName>
        <fullName evidence="14">Carbamoyl phosphate synthase large chain</fullName>
        <ecNumber evidence="14">6.3.4.16</ecNumber>
        <ecNumber evidence="14">6.3.5.5</ecNumber>
    </recommendedName>
    <alternativeName>
        <fullName evidence="14">Carbamoyl phosphate synthetase ammonia chain</fullName>
    </alternativeName>
</protein>
<dbReference type="InterPro" id="IPR005479">
    <property type="entry name" value="CPAse_ATP-bd"/>
</dbReference>
<keyword evidence="4 14" id="KW-0436">Ligase</keyword>
<keyword evidence="10" id="KW-0460">Magnesium</keyword>
<dbReference type="EMBL" id="CP099547">
    <property type="protein sequence ID" value="USR78781.1"/>
    <property type="molecule type" value="Genomic_DNA"/>
</dbReference>
<feature type="binding site" evidence="14">
    <location>
        <position position="215"/>
    </location>
    <ligand>
        <name>ATP</name>
        <dbReference type="ChEBI" id="CHEBI:30616"/>
        <label>1</label>
    </ligand>
</feature>
<feature type="binding site" evidence="14">
    <location>
        <position position="208"/>
    </location>
    <ligand>
        <name>ATP</name>
        <dbReference type="ChEBI" id="CHEBI:30616"/>
        <label>1</label>
    </ligand>
</feature>
<comment type="caution">
    <text evidence="14">Lacks conserved residue(s) required for the propagation of feature annotation.</text>
</comment>
<feature type="region of interest" description="Allosteric domain" evidence="14">
    <location>
        <begin position="926"/>
        <end position="1063"/>
    </location>
</feature>
<evidence type="ECO:0000259" key="16">
    <source>
        <dbReference type="PROSITE" id="PS51855"/>
    </source>
</evidence>
<dbReference type="SUPFAM" id="SSF48108">
    <property type="entry name" value="Carbamoyl phosphate synthetase, large subunit connection domain"/>
    <property type="match status" value="1"/>
</dbReference>
<feature type="binding site" evidence="14">
    <location>
        <position position="828"/>
    </location>
    <ligand>
        <name>Mg(2+)</name>
        <dbReference type="ChEBI" id="CHEBI:18420"/>
        <label>4</label>
    </ligand>
</feature>
<dbReference type="SUPFAM" id="SSF52335">
    <property type="entry name" value="Methylglyoxal synthase-like"/>
    <property type="match status" value="1"/>
</dbReference>
<dbReference type="PROSITE" id="PS50975">
    <property type="entry name" value="ATP_GRASP"/>
    <property type="match status" value="2"/>
</dbReference>
<feature type="binding site" evidence="14">
    <location>
        <position position="284"/>
    </location>
    <ligand>
        <name>Mn(2+)</name>
        <dbReference type="ChEBI" id="CHEBI:29035"/>
        <label>1</label>
    </ligand>
</feature>
<dbReference type="Pfam" id="PF02787">
    <property type="entry name" value="CPSase_L_D3"/>
    <property type="match status" value="1"/>
</dbReference>
<feature type="binding site" evidence="14">
    <location>
        <position position="815"/>
    </location>
    <ligand>
        <name>ATP</name>
        <dbReference type="ChEBI" id="CHEBI:30616"/>
        <label>2</label>
    </ligand>
</feature>
<evidence type="ECO:0000256" key="9">
    <source>
        <dbReference type="ARBA" id="ARBA00022840"/>
    </source>
</evidence>
<dbReference type="InterPro" id="IPR005480">
    <property type="entry name" value="CPSase_lsu_oligo"/>
</dbReference>
<dbReference type="NCBIfam" id="NF003671">
    <property type="entry name" value="PRK05294.1"/>
    <property type="match status" value="1"/>
</dbReference>
<feature type="binding site" evidence="14">
    <location>
        <position position="298"/>
    </location>
    <ligand>
        <name>ATP</name>
        <dbReference type="ChEBI" id="CHEBI:30616"/>
        <label>1</label>
    </ligand>
</feature>
<evidence type="ECO:0000313" key="18">
    <source>
        <dbReference type="Proteomes" id="UP001056109"/>
    </source>
</evidence>
<dbReference type="HAMAP" id="MF_01210_B">
    <property type="entry name" value="CPSase_L_chain_B"/>
    <property type="match status" value="1"/>
</dbReference>
<dbReference type="NCBIfam" id="TIGR01369">
    <property type="entry name" value="CPSaseII_lrg"/>
    <property type="match status" value="1"/>
</dbReference>
<dbReference type="Gene3D" id="3.40.50.1380">
    <property type="entry name" value="Methylglyoxal synthase-like domain"/>
    <property type="match status" value="1"/>
</dbReference>
<dbReference type="CDD" id="cd01424">
    <property type="entry name" value="MGS_CPS_II"/>
    <property type="match status" value="1"/>
</dbReference>
<feature type="binding site" evidence="14">
    <location>
        <position position="775"/>
    </location>
    <ligand>
        <name>ATP</name>
        <dbReference type="ChEBI" id="CHEBI:30616"/>
        <label>2</label>
    </ligand>
</feature>
<dbReference type="PROSITE" id="PS51855">
    <property type="entry name" value="MGS"/>
    <property type="match status" value="1"/>
</dbReference>
<feature type="region of interest" description="Carboxyphosphate synthetic domain" evidence="14">
    <location>
        <begin position="1"/>
        <end position="398"/>
    </location>
</feature>
<feature type="binding site" evidence="14">
    <location>
        <position position="741"/>
    </location>
    <ligand>
        <name>ATP</name>
        <dbReference type="ChEBI" id="CHEBI:30616"/>
        <label>2</label>
    </ligand>
</feature>
<dbReference type="Gene3D" id="3.40.50.20">
    <property type="match status" value="2"/>
</dbReference>